<name>A0A6C0CWR3_9ZZZZ</name>
<protein>
    <submittedName>
        <fullName evidence="1">Uncharacterized protein</fullName>
    </submittedName>
</protein>
<dbReference type="AlphaFoldDB" id="A0A6C0CWR3"/>
<reference evidence="1" key="1">
    <citation type="journal article" date="2020" name="Nature">
        <title>Giant virus diversity and host interactions through global metagenomics.</title>
        <authorList>
            <person name="Schulz F."/>
            <person name="Roux S."/>
            <person name="Paez-Espino D."/>
            <person name="Jungbluth S."/>
            <person name="Walsh D.A."/>
            <person name="Denef V.J."/>
            <person name="McMahon K.D."/>
            <person name="Konstantinidis K.T."/>
            <person name="Eloe-Fadrosh E.A."/>
            <person name="Kyrpides N.C."/>
            <person name="Woyke T."/>
        </authorList>
    </citation>
    <scope>NUCLEOTIDE SEQUENCE</scope>
    <source>
        <strain evidence="1">GVMAG-M-3300023109-53</strain>
    </source>
</reference>
<accession>A0A6C0CWR3</accession>
<dbReference type="EMBL" id="MN739504">
    <property type="protein sequence ID" value="QHT08948.1"/>
    <property type="molecule type" value="Genomic_DNA"/>
</dbReference>
<organism evidence="1">
    <name type="scientific">viral metagenome</name>
    <dbReference type="NCBI Taxonomy" id="1070528"/>
    <lineage>
        <taxon>unclassified sequences</taxon>
        <taxon>metagenomes</taxon>
        <taxon>organismal metagenomes</taxon>
    </lineage>
</organism>
<proteinExistence type="predicted"/>
<sequence length="80" mass="9167">MTNTNIYYPYNNFNNNPSAGSSQFVLRRYGRSYNSSNIFLPNVPMTFIKSNNRYYNPHTAIGRVGQSSQAGNLNAIRRRV</sequence>
<evidence type="ECO:0000313" key="1">
    <source>
        <dbReference type="EMBL" id="QHT08948.1"/>
    </source>
</evidence>